<dbReference type="Gene3D" id="3.90.1410.10">
    <property type="entry name" value="set domain protein methyltransferase, domain 1"/>
    <property type="match status" value="1"/>
</dbReference>
<dbReference type="STRING" id="97972.A0A2V1DLD3"/>
<dbReference type="PANTHER" id="PTHR13271">
    <property type="entry name" value="UNCHARACTERIZED PUTATIVE METHYLTRANSFERASE"/>
    <property type="match status" value="1"/>
</dbReference>
<dbReference type="InterPro" id="IPR050600">
    <property type="entry name" value="SETD3_SETD6_MTase"/>
</dbReference>
<organism evidence="1 2">
    <name type="scientific">Periconia macrospinosa</name>
    <dbReference type="NCBI Taxonomy" id="97972"/>
    <lineage>
        <taxon>Eukaryota</taxon>
        <taxon>Fungi</taxon>
        <taxon>Dikarya</taxon>
        <taxon>Ascomycota</taxon>
        <taxon>Pezizomycotina</taxon>
        <taxon>Dothideomycetes</taxon>
        <taxon>Pleosporomycetidae</taxon>
        <taxon>Pleosporales</taxon>
        <taxon>Massarineae</taxon>
        <taxon>Periconiaceae</taxon>
        <taxon>Periconia</taxon>
    </lineage>
</organism>
<dbReference type="EMBL" id="KZ805401">
    <property type="protein sequence ID" value="PVH99017.1"/>
    <property type="molecule type" value="Genomic_DNA"/>
</dbReference>
<name>A0A2V1DLD3_9PLEO</name>
<dbReference type="AlphaFoldDB" id="A0A2V1DLD3"/>
<keyword evidence="2" id="KW-1185">Reference proteome</keyword>
<dbReference type="OrthoDB" id="42889at2759"/>
<dbReference type="GO" id="GO:0016279">
    <property type="term" value="F:protein-lysine N-methyltransferase activity"/>
    <property type="evidence" value="ECO:0007669"/>
    <property type="project" value="InterPro"/>
</dbReference>
<accession>A0A2V1DLD3</accession>
<dbReference type="InterPro" id="IPR046341">
    <property type="entry name" value="SET_dom_sf"/>
</dbReference>
<sequence>MSLADIRHVTPSPSIERLVQWFRENNGWLNPDVDISYSESHGFHVCATRSLSSPVIVRCPLTLTISHLNLDHSQSTVPHVNSQLQTCLGKVPKDVLTYLLLVEQRCLAKEGKSAWQPYFDCLPSPHEMTTALWFGDDDLRYLQGTDLLPATREKKSLLEAEYHSAVTVLAELNVKLDSANFAFEDYLWAFTIMSSRAFVSTYMLPNIDTFPILFPVLDILNHSTDAKINWAFDKSCFSLELADPTSVLPGHQIFNNYAPKQNGELLMGYGFCIPDNPIEQFAIKMRLPPDMVEAARDMGLYNPDQVPFGLPESVVHNDQSAEQHFLRVRGHPFGRYDIDVPWLRGIPPWIVHSTFVATVMQLGHTPENTNFRKPAGILVLHVLLQIYGAIKAKSLLLPLNPHNHDTTYSNEKQKYADMYRNGQAKVLHSILTELEAVLSNLQ</sequence>
<feature type="non-terminal residue" evidence="1">
    <location>
        <position position="442"/>
    </location>
</feature>
<dbReference type="Proteomes" id="UP000244855">
    <property type="component" value="Unassembled WGS sequence"/>
</dbReference>
<dbReference type="CDD" id="cd19180">
    <property type="entry name" value="SET_SpSET10-like"/>
    <property type="match status" value="1"/>
</dbReference>
<proteinExistence type="predicted"/>
<evidence type="ECO:0000313" key="1">
    <source>
        <dbReference type="EMBL" id="PVH99017.1"/>
    </source>
</evidence>
<reference evidence="1 2" key="1">
    <citation type="journal article" date="2018" name="Sci. Rep.">
        <title>Comparative genomics provides insights into the lifestyle and reveals functional heterogeneity of dark septate endophytic fungi.</title>
        <authorList>
            <person name="Knapp D.G."/>
            <person name="Nemeth J.B."/>
            <person name="Barry K."/>
            <person name="Hainaut M."/>
            <person name="Henrissat B."/>
            <person name="Johnson J."/>
            <person name="Kuo A."/>
            <person name="Lim J.H.P."/>
            <person name="Lipzen A."/>
            <person name="Nolan M."/>
            <person name="Ohm R.A."/>
            <person name="Tamas L."/>
            <person name="Grigoriev I.V."/>
            <person name="Spatafora J.W."/>
            <person name="Nagy L.G."/>
            <person name="Kovacs G.M."/>
        </authorList>
    </citation>
    <scope>NUCLEOTIDE SEQUENCE [LARGE SCALE GENOMIC DNA]</scope>
    <source>
        <strain evidence="1 2">DSE2036</strain>
    </source>
</reference>
<gene>
    <name evidence="1" type="ORF">DM02DRAFT_530032</name>
</gene>
<protein>
    <submittedName>
        <fullName evidence="1">SET domain-containing protein</fullName>
    </submittedName>
</protein>
<dbReference type="SUPFAM" id="SSF82199">
    <property type="entry name" value="SET domain"/>
    <property type="match status" value="1"/>
</dbReference>
<evidence type="ECO:0000313" key="2">
    <source>
        <dbReference type="Proteomes" id="UP000244855"/>
    </source>
</evidence>
<dbReference type="InterPro" id="IPR044432">
    <property type="entry name" value="Set10/Efm1_SET"/>
</dbReference>
<dbReference type="PANTHER" id="PTHR13271:SF137">
    <property type="entry name" value="SET DOMAIN-CONTAINING PROTEIN"/>
    <property type="match status" value="1"/>
</dbReference>